<dbReference type="RefSeq" id="WP_176780379.1">
    <property type="nucleotide sequence ID" value="NZ_FNHG01000024.1"/>
</dbReference>
<dbReference type="Proteomes" id="UP000199759">
    <property type="component" value="Unassembled WGS sequence"/>
</dbReference>
<protein>
    <submittedName>
        <fullName evidence="5">Predicted transcriptional regulator</fullName>
    </submittedName>
</protein>
<organism evidence="5 6">
    <name type="scientific">Maricaulis salignorans</name>
    <dbReference type="NCBI Taxonomy" id="144026"/>
    <lineage>
        <taxon>Bacteria</taxon>
        <taxon>Pseudomonadati</taxon>
        <taxon>Pseudomonadota</taxon>
        <taxon>Alphaproteobacteria</taxon>
        <taxon>Maricaulales</taxon>
        <taxon>Maricaulaceae</taxon>
        <taxon>Maricaulis</taxon>
    </lineage>
</organism>
<dbReference type="InterPro" id="IPR005650">
    <property type="entry name" value="BlaI_family"/>
</dbReference>
<dbReference type="SUPFAM" id="SSF46785">
    <property type="entry name" value="Winged helix' DNA-binding domain"/>
    <property type="match status" value="1"/>
</dbReference>
<dbReference type="AlphaFoldDB" id="A0A1G9WEJ6"/>
<accession>A0A1G9WEJ6</accession>
<keyword evidence="6" id="KW-1185">Reference proteome</keyword>
<evidence type="ECO:0000313" key="5">
    <source>
        <dbReference type="EMBL" id="SDM82972.1"/>
    </source>
</evidence>
<comment type="similarity">
    <text evidence="1">Belongs to the BlaI transcriptional regulatory family.</text>
</comment>
<proteinExistence type="inferred from homology"/>
<evidence type="ECO:0000256" key="4">
    <source>
        <dbReference type="ARBA" id="ARBA00023163"/>
    </source>
</evidence>
<evidence type="ECO:0000256" key="2">
    <source>
        <dbReference type="ARBA" id="ARBA00023015"/>
    </source>
</evidence>
<dbReference type="InterPro" id="IPR036390">
    <property type="entry name" value="WH_DNA-bd_sf"/>
</dbReference>
<keyword evidence="4" id="KW-0804">Transcription</keyword>
<keyword evidence="3" id="KW-0238">DNA-binding</keyword>
<evidence type="ECO:0000256" key="1">
    <source>
        <dbReference type="ARBA" id="ARBA00011046"/>
    </source>
</evidence>
<dbReference type="STRING" id="144026.SAMN04488568_12433"/>
<evidence type="ECO:0000256" key="3">
    <source>
        <dbReference type="ARBA" id="ARBA00023125"/>
    </source>
</evidence>
<evidence type="ECO:0000313" key="6">
    <source>
        <dbReference type="Proteomes" id="UP000199759"/>
    </source>
</evidence>
<dbReference type="InterPro" id="IPR036388">
    <property type="entry name" value="WH-like_DNA-bd_sf"/>
</dbReference>
<dbReference type="GO" id="GO:0003677">
    <property type="term" value="F:DNA binding"/>
    <property type="evidence" value="ECO:0007669"/>
    <property type="project" value="UniProtKB-KW"/>
</dbReference>
<dbReference type="GO" id="GO:0045892">
    <property type="term" value="P:negative regulation of DNA-templated transcription"/>
    <property type="evidence" value="ECO:0007669"/>
    <property type="project" value="InterPro"/>
</dbReference>
<keyword evidence="2" id="KW-0805">Transcription regulation</keyword>
<dbReference type="Pfam" id="PF03965">
    <property type="entry name" value="Penicillinase_R"/>
    <property type="match status" value="1"/>
</dbReference>
<dbReference type="Gene3D" id="1.10.10.10">
    <property type="entry name" value="Winged helix-like DNA-binding domain superfamily/Winged helix DNA-binding domain"/>
    <property type="match status" value="1"/>
</dbReference>
<name>A0A1G9WEJ6_9PROT</name>
<gene>
    <name evidence="5" type="ORF">SAMN04488568_12433</name>
</gene>
<reference evidence="5 6" key="1">
    <citation type="submission" date="2016-10" db="EMBL/GenBank/DDBJ databases">
        <authorList>
            <person name="de Groot N.N."/>
        </authorList>
    </citation>
    <scope>NUCLEOTIDE SEQUENCE [LARGE SCALE GENOMIC DNA]</scope>
    <source>
        <strain evidence="5 6">DSM 16077</strain>
    </source>
</reference>
<dbReference type="EMBL" id="FNHG01000024">
    <property type="protein sequence ID" value="SDM82972.1"/>
    <property type="molecule type" value="Genomic_DNA"/>
</dbReference>
<sequence length="125" mass="13755">MSKPQSLSEDEAHAMRLLWDRGGASVSELARASRQPASATLSILQRLRRKGAVERQQSGRDVRYLPRLNRQTAPTHTLGRLLSEAAGDDRTGLGVVVLRESDVDPQDWADLQAEIAAKNAARSNR</sequence>